<evidence type="ECO:0000256" key="1">
    <source>
        <dbReference type="ARBA" id="ARBA00023015"/>
    </source>
</evidence>
<gene>
    <name evidence="6" type="ORF">WCD58_21560</name>
</gene>
<dbReference type="Pfam" id="PF17920">
    <property type="entry name" value="TetR_C_16"/>
    <property type="match status" value="1"/>
</dbReference>
<comment type="caution">
    <text evidence="6">The sequence shown here is derived from an EMBL/GenBank/DDBJ whole genome shotgun (WGS) entry which is preliminary data.</text>
</comment>
<evidence type="ECO:0000313" key="7">
    <source>
        <dbReference type="Proteomes" id="UP001369736"/>
    </source>
</evidence>
<dbReference type="SUPFAM" id="SSF46689">
    <property type="entry name" value="Homeodomain-like"/>
    <property type="match status" value="1"/>
</dbReference>
<dbReference type="PANTHER" id="PTHR30055">
    <property type="entry name" value="HTH-TYPE TRANSCRIPTIONAL REGULATOR RUTR"/>
    <property type="match status" value="1"/>
</dbReference>
<dbReference type="RefSeq" id="WP_337705120.1">
    <property type="nucleotide sequence ID" value="NZ_JBBEGM010000009.1"/>
</dbReference>
<dbReference type="InterPro" id="IPR050109">
    <property type="entry name" value="HTH-type_TetR-like_transc_reg"/>
</dbReference>
<sequence length="187" mass="19700">MTPRPRDATATRAAILDAGRRQFARDGFERVTVRSVAAEVGVDPAMVMRYFTNKAGLFAEAAATELVLPDLAGLGPDEIADALVDRFFALFEESPTLLVLLRAAATSPEAAERLLAVILDQAGPALATAAVDRPAERAALVGSQILGFAFVRLVLGAPAAAAMSRDDVRAWVGPTLARYLTDPDLGP</sequence>
<dbReference type="Proteomes" id="UP001369736">
    <property type="component" value="Unassembled WGS sequence"/>
</dbReference>
<dbReference type="EMBL" id="JBBEGM010000009">
    <property type="protein sequence ID" value="MEJ2863759.1"/>
    <property type="molecule type" value="Genomic_DNA"/>
</dbReference>
<evidence type="ECO:0000256" key="2">
    <source>
        <dbReference type="ARBA" id="ARBA00023125"/>
    </source>
</evidence>
<dbReference type="Pfam" id="PF00440">
    <property type="entry name" value="TetR_N"/>
    <property type="match status" value="1"/>
</dbReference>
<name>A0ABU8MA45_9PSEU</name>
<reference evidence="6 7" key="1">
    <citation type="submission" date="2024-03" db="EMBL/GenBank/DDBJ databases">
        <title>Actinomycetospora sp. OC33-EN07, a novel actinomycete isolated from wild orchid (Aerides multiflora).</title>
        <authorList>
            <person name="Suriyachadkun C."/>
        </authorList>
    </citation>
    <scope>NUCLEOTIDE SEQUENCE [LARGE SCALE GENOMIC DNA]</scope>
    <source>
        <strain evidence="6 7">OC33-EN07</strain>
    </source>
</reference>
<dbReference type="InterPro" id="IPR009057">
    <property type="entry name" value="Homeodomain-like_sf"/>
</dbReference>
<dbReference type="PRINTS" id="PR00455">
    <property type="entry name" value="HTHTETR"/>
</dbReference>
<proteinExistence type="predicted"/>
<dbReference type="PANTHER" id="PTHR30055:SF234">
    <property type="entry name" value="HTH-TYPE TRANSCRIPTIONAL REGULATOR BETI"/>
    <property type="match status" value="1"/>
</dbReference>
<evidence type="ECO:0000259" key="5">
    <source>
        <dbReference type="PROSITE" id="PS50977"/>
    </source>
</evidence>
<dbReference type="Gene3D" id="1.10.357.10">
    <property type="entry name" value="Tetracycline Repressor, domain 2"/>
    <property type="match status" value="1"/>
</dbReference>
<dbReference type="Gene3D" id="1.10.10.60">
    <property type="entry name" value="Homeodomain-like"/>
    <property type="match status" value="1"/>
</dbReference>
<dbReference type="PROSITE" id="PS50977">
    <property type="entry name" value="HTH_TETR_2"/>
    <property type="match status" value="1"/>
</dbReference>
<protein>
    <submittedName>
        <fullName evidence="6">TetR family transcriptional regulator</fullName>
    </submittedName>
</protein>
<keyword evidence="2 4" id="KW-0238">DNA-binding</keyword>
<evidence type="ECO:0000256" key="3">
    <source>
        <dbReference type="ARBA" id="ARBA00023163"/>
    </source>
</evidence>
<evidence type="ECO:0000313" key="6">
    <source>
        <dbReference type="EMBL" id="MEJ2863759.1"/>
    </source>
</evidence>
<keyword evidence="3" id="KW-0804">Transcription</keyword>
<dbReference type="InterPro" id="IPR041678">
    <property type="entry name" value="TetR_C_16"/>
</dbReference>
<feature type="DNA-binding region" description="H-T-H motif" evidence="4">
    <location>
        <begin position="32"/>
        <end position="51"/>
    </location>
</feature>
<dbReference type="InterPro" id="IPR001647">
    <property type="entry name" value="HTH_TetR"/>
</dbReference>
<accession>A0ABU8MA45</accession>
<keyword evidence="1" id="KW-0805">Transcription regulation</keyword>
<dbReference type="InterPro" id="IPR036271">
    <property type="entry name" value="Tet_transcr_reg_TetR-rel_C_sf"/>
</dbReference>
<feature type="domain" description="HTH tetR-type" evidence="5">
    <location>
        <begin position="9"/>
        <end position="69"/>
    </location>
</feature>
<dbReference type="SUPFAM" id="SSF48498">
    <property type="entry name" value="Tetracyclin repressor-like, C-terminal domain"/>
    <property type="match status" value="1"/>
</dbReference>
<keyword evidence="7" id="KW-1185">Reference proteome</keyword>
<evidence type="ECO:0000256" key="4">
    <source>
        <dbReference type="PROSITE-ProRule" id="PRU00335"/>
    </source>
</evidence>
<organism evidence="6 7">
    <name type="scientific">Actinomycetospora flava</name>
    <dbReference type="NCBI Taxonomy" id="3129232"/>
    <lineage>
        <taxon>Bacteria</taxon>
        <taxon>Bacillati</taxon>
        <taxon>Actinomycetota</taxon>
        <taxon>Actinomycetes</taxon>
        <taxon>Pseudonocardiales</taxon>
        <taxon>Pseudonocardiaceae</taxon>
        <taxon>Actinomycetospora</taxon>
    </lineage>
</organism>